<proteinExistence type="inferred from homology"/>
<dbReference type="AlphaFoldDB" id="A0A813K495"/>
<protein>
    <recommendedName>
        <fullName evidence="4">SAP domain-containing protein</fullName>
    </recommendedName>
</protein>
<feature type="domain" description="SAP" evidence="4">
    <location>
        <begin position="88"/>
        <end position="122"/>
    </location>
</feature>
<feature type="region of interest" description="Disordered" evidence="3">
    <location>
        <begin position="53"/>
        <end position="72"/>
    </location>
</feature>
<dbReference type="Proteomes" id="UP000626109">
    <property type="component" value="Unassembled WGS sequence"/>
</dbReference>
<keyword evidence="1" id="KW-0597">Phosphoprotein</keyword>
<dbReference type="SMART" id="SM00513">
    <property type="entry name" value="SAP"/>
    <property type="match status" value="1"/>
</dbReference>
<dbReference type="InterPro" id="IPR003034">
    <property type="entry name" value="SAP_dom"/>
</dbReference>
<accession>A0A813K495</accession>
<feature type="region of interest" description="Disordered" evidence="3">
    <location>
        <begin position="121"/>
        <end position="144"/>
    </location>
</feature>
<dbReference type="PANTHER" id="PTHR46551:SF1">
    <property type="entry name" value="SAP DOMAIN-CONTAINING RIBONUCLEOPROTEIN"/>
    <property type="match status" value="1"/>
</dbReference>
<dbReference type="Gene3D" id="1.10.720.30">
    <property type="entry name" value="SAP domain"/>
    <property type="match status" value="1"/>
</dbReference>
<name>A0A813K495_POLGL</name>
<dbReference type="GO" id="GO:0005634">
    <property type="term" value="C:nucleus"/>
    <property type="evidence" value="ECO:0007669"/>
    <property type="project" value="TreeGrafter"/>
</dbReference>
<evidence type="ECO:0000313" key="6">
    <source>
        <dbReference type="Proteomes" id="UP000626109"/>
    </source>
</evidence>
<evidence type="ECO:0000256" key="3">
    <source>
        <dbReference type="SAM" id="MobiDB-lite"/>
    </source>
</evidence>
<dbReference type="Pfam" id="PF02037">
    <property type="entry name" value="SAP"/>
    <property type="match status" value="1"/>
</dbReference>
<dbReference type="PANTHER" id="PTHR46551">
    <property type="entry name" value="SAP DOMAIN-CONTAINING RIBONUCLEOPROTEIN"/>
    <property type="match status" value="1"/>
</dbReference>
<dbReference type="PROSITE" id="PS50800">
    <property type="entry name" value="SAP"/>
    <property type="match status" value="1"/>
</dbReference>
<dbReference type="InterPro" id="IPR052240">
    <property type="entry name" value="SAP_domain_ribonucleoprotein"/>
</dbReference>
<dbReference type="InterPro" id="IPR036361">
    <property type="entry name" value="SAP_dom_sf"/>
</dbReference>
<organism evidence="5 6">
    <name type="scientific">Polarella glacialis</name>
    <name type="common">Dinoflagellate</name>
    <dbReference type="NCBI Taxonomy" id="89957"/>
    <lineage>
        <taxon>Eukaryota</taxon>
        <taxon>Sar</taxon>
        <taxon>Alveolata</taxon>
        <taxon>Dinophyceae</taxon>
        <taxon>Suessiales</taxon>
        <taxon>Suessiaceae</taxon>
        <taxon>Polarella</taxon>
    </lineage>
</organism>
<comment type="similarity">
    <text evidence="2">Belongs to the SAP domain-containing ribonucleoprotein family.</text>
</comment>
<evidence type="ECO:0000313" key="5">
    <source>
        <dbReference type="EMBL" id="CAE8691093.1"/>
    </source>
</evidence>
<sequence length="260" mass="26217">MFSPGAIPLTRAARSRKSRPRVPFVLAALSPFVALAVAKLCFEARGAFAVMSASSSLGGSTTPGGGLSGADSRRSGIVARAAGSPASLKSLKVPELKEKLQELGLPTTGKKDELLARLEEASGAQAAAPEPEKPKAKAKKAAAAPAPAAPAAKAKAAAPAPAAPAAKAKAVAAKPVPVKSEAAAKPAPVKSEAVAAPPPVKKASGSPVISGLAIRCCSVTCVQCIFVVARHGSHAIRDTVYFLTRTGKYIDVEEHRDVGP</sequence>
<dbReference type="GO" id="GO:0016973">
    <property type="term" value="P:poly(A)+ mRNA export from nucleus"/>
    <property type="evidence" value="ECO:0007669"/>
    <property type="project" value="TreeGrafter"/>
</dbReference>
<dbReference type="EMBL" id="CAJNNW010027369">
    <property type="protein sequence ID" value="CAE8691093.1"/>
    <property type="molecule type" value="Genomic_DNA"/>
</dbReference>
<dbReference type="SUPFAM" id="SSF68906">
    <property type="entry name" value="SAP domain"/>
    <property type="match status" value="1"/>
</dbReference>
<evidence type="ECO:0000259" key="4">
    <source>
        <dbReference type="PROSITE" id="PS50800"/>
    </source>
</evidence>
<gene>
    <name evidence="5" type="ORF">PGLA2088_LOCUS27239</name>
</gene>
<evidence type="ECO:0000256" key="1">
    <source>
        <dbReference type="ARBA" id="ARBA00022553"/>
    </source>
</evidence>
<evidence type="ECO:0000256" key="2">
    <source>
        <dbReference type="ARBA" id="ARBA00046328"/>
    </source>
</evidence>
<comment type="caution">
    <text evidence="5">The sequence shown here is derived from an EMBL/GenBank/DDBJ whole genome shotgun (WGS) entry which is preliminary data.</text>
</comment>
<reference evidence="5" key="1">
    <citation type="submission" date="2021-02" db="EMBL/GenBank/DDBJ databases">
        <authorList>
            <person name="Dougan E. K."/>
            <person name="Rhodes N."/>
            <person name="Thang M."/>
            <person name="Chan C."/>
        </authorList>
    </citation>
    <scope>NUCLEOTIDE SEQUENCE</scope>
</reference>